<evidence type="ECO:0000256" key="8">
    <source>
        <dbReference type="ARBA" id="ARBA00023180"/>
    </source>
</evidence>
<dbReference type="InterPro" id="IPR036156">
    <property type="entry name" value="Beta-gal/glucu_dom_sf"/>
</dbReference>
<organism evidence="17">
    <name type="scientific">Caldilinea aerophila</name>
    <dbReference type="NCBI Taxonomy" id="133453"/>
    <lineage>
        <taxon>Bacteria</taxon>
        <taxon>Bacillati</taxon>
        <taxon>Chloroflexota</taxon>
        <taxon>Caldilineae</taxon>
        <taxon>Caldilineales</taxon>
        <taxon>Caldilineaceae</taxon>
        <taxon>Caldilinea</taxon>
    </lineage>
</organism>
<dbReference type="GO" id="GO:0004567">
    <property type="term" value="F:beta-mannosidase activity"/>
    <property type="evidence" value="ECO:0007669"/>
    <property type="project" value="UniProtKB-EC"/>
</dbReference>
<dbReference type="Pfam" id="PF17753">
    <property type="entry name" value="Ig_mannosidase"/>
    <property type="match status" value="1"/>
</dbReference>
<evidence type="ECO:0000256" key="7">
    <source>
        <dbReference type="ARBA" id="ARBA00022801"/>
    </source>
</evidence>
<dbReference type="GO" id="GO:0006516">
    <property type="term" value="P:glycoprotein catabolic process"/>
    <property type="evidence" value="ECO:0007669"/>
    <property type="project" value="TreeGrafter"/>
</dbReference>
<dbReference type="Pfam" id="PF00703">
    <property type="entry name" value="Glyco_hydro_2"/>
    <property type="match status" value="1"/>
</dbReference>
<evidence type="ECO:0000259" key="15">
    <source>
        <dbReference type="Pfam" id="PF17786"/>
    </source>
</evidence>
<feature type="domain" description="Mannosidase Ig/CBM-like" evidence="15">
    <location>
        <begin position="662"/>
        <end position="750"/>
    </location>
</feature>
<evidence type="ECO:0000256" key="1">
    <source>
        <dbReference type="ARBA" id="ARBA00000829"/>
    </source>
</evidence>
<comment type="subunit">
    <text evidence="4">Homodimer.</text>
</comment>
<dbReference type="EMBL" id="DSMG01000086">
    <property type="protein sequence ID" value="HDX31608.1"/>
    <property type="molecule type" value="Genomic_DNA"/>
</dbReference>
<keyword evidence="6" id="KW-0964">Secreted</keyword>
<dbReference type="InterPro" id="IPR006102">
    <property type="entry name" value="Ig-like_GH2"/>
</dbReference>
<dbReference type="InterPro" id="IPR013783">
    <property type="entry name" value="Ig-like_fold"/>
</dbReference>
<dbReference type="SUPFAM" id="SSF51445">
    <property type="entry name" value="(Trans)glycosidases"/>
    <property type="match status" value="1"/>
</dbReference>
<evidence type="ECO:0000256" key="9">
    <source>
        <dbReference type="ARBA" id="ARBA00023295"/>
    </source>
</evidence>
<feature type="domain" description="Glycoside hydrolase family 2 immunoglobulin-like beta-sandwich" evidence="13">
    <location>
        <begin position="164"/>
        <end position="267"/>
    </location>
</feature>
<evidence type="ECO:0000256" key="6">
    <source>
        <dbReference type="ARBA" id="ARBA00022525"/>
    </source>
</evidence>
<dbReference type="InterPro" id="IPR050887">
    <property type="entry name" value="Beta-mannosidase_GH2"/>
</dbReference>
<keyword evidence="8" id="KW-0325">Glycoprotein</keyword>
<keyword evidence="9" id="KW-0326">Glycosidase</keyword>
<dbReference type="SUPFAM" id="SSF49303">
    <property type="entry name" value="beta-Galactosidase/glucuronidase domain"/>
    <property type="match status" value="2"/>
</dbReference>
<comment type="caution">
    <text evidence="17">The sequence shown here is derived from an EMBL/GenBank/DDBJ whole genome shotgun (WGS) entry which is preliminary data.</text>
</comment>
<evidence type="ECO:0000313" key="17">
    <source>
        <dbReference type="EMBL" id="HDX31608.1"/>
    </source>
</evidence>
<comment type="pathway">
    <text evidence="3">Glycan metabolism; N-glycan degradation.</text>
</comment>
<protein>
    <recommendedName>
        <fullName evidence="11">Beta-mannosidase B</fullName>
        <ecNumber evidence="5">3.2.1.25</ecNumber>
    </recommendedName>
    <alternativeName>
        <fullName evidence="12">Mannanase B</fullName>
    </alternativeName>
</protein>
<feature type="domain" description="Beta-mannosidase Ig-fold" evidence="14">
    <location>
        <begin position="753"/>
        <end position="833"/>
    </location>
</feature>
<dbReference type="EC" id="3.2.1.25" evidence="5"/>
<name>A0A7C1JWN1_9CHLR</name>
<dbReference type="InterPro" id="IPR008979">
    <property type="entry name" value="Galactose-bd-like_sf"/>
</dbReference>
<dbReference type="GO" id="GO:0005975">
    <property type="term" value="P:carbohydrate metabolic process"/>
    <property type="evidence" value="ECO:0007669"/>
    <property type="project" value="InterPro"/>
</dbReference>
<dbReference type="AlphaFoldDB" id="A0A7C1JWN1"/>
<dbReference type="Gene3D" id="3.20.20.80">
    <property type="entry name" value="Glycosidases"/>
    <property type="match status" value="1"/>
</dbReference>
<proteinExistence type="inferred from homology"/>
<keyword evidence="7 17" id="KW-0378">Hydrolase</keyword>
<dbReference type="InterPro" id="IPR017853">
    <property type="entry name" value="GH"/>
</dbReference>
<evidence type="ECO:0000256" key="2">
    <source>
        <dbReference type="ARBA" id="ARBA00004613"/>
    </source>
</evidence>
<dbReference type="InterPro" id="IPR041625">
    <property type="entry name" value="Beta-mannosidase_Ig"/>
</dbReference>
<dbReference type="SUPFAM" id="SSF49785">
    <property type="entry name" value="Galactose-binding domain-like"/>
    <property type="match status" value="1"/>
</dbReference>
<dbReference type="InterPro" id="IPR054593">
    <property type="entry name" value="Beta-mannosidase-like_N2"/>
</dbReference>
<comment type="subcellular location">
    <subcellularLocation>
        <location evidence="2">Secreted</location>
    </subcellularLocation>
</comment>
<comment type="catalytic activity">
    <reaction evidence="1">
        <text>Hydrolysis of terminal, non-reducing beta-D-mannose residues in beta-D-mannosides.</text>
        <dbReference type="EC" id="3.2.1.25"/>
    </reaction>
</comment>
<reference evidence="17" key="1">
    <citation type="journal article" date="2020" name="mSystems">
        <title>Genome- and Community-Level Interaction Insights into Carbon Utilization and Element Cycling Functions of Hydrothermarchaeota in Hydrothermal Sediment.</title>
        <authorList>
            <person name="Zhou Z."/>
            <person name="Liu Y."/>
            <person name="Xu W."/>
            <person name="Pan J."/>
            <person name="Luo Z.H."/>
            <person name="Li M."/>
        </authorList>
    </citation>
    <scope>NUCLEOTIDE SEQUENCE [LARGE SCALE GENOMIC DNA]</scope>
    <source>
        <strain evidence="17">SpSt-289</strain>
    </source>
</reference>
<dbReference type="PANTHER" id="PTHR43730">
    <property type="entry name" value="BETA-MANNOSIDASE"/>
    <property type="match status" value="1"/>
</dbReference>
<sequence length="835" mass="95576">MPGGVHTDLLALGRIPDPFVGDNEKKVAWVAEQDWEYRCRFAPADAVLAEEKVFLICEGLDTLAEVSLNGQVVGAANNMYRRYTWEIKHLLRIGENELLIRFRSPVKFVQAEQAKRPLKGVSQAIEGSPHLRKAPCQFGWDWGPQLPPIGVWKEIRLEGRSAARLEDVHLRQRHGERNVTVSVAVAVERWNEAPLTLALRVTSPDGHEVWEATAPIHERSATAAVAIENPQLWWPNGYGDQPLYGVEVYLDQRGTVVDVRRFQLGLRTIELRQEPDQWGKSFTFVVNGVPIFAKGSNWIPADSFPTRLREGKGPGASLEQLIRDAAATHQNMLRVWGGGFYEEDAFYDLCDRYGILVWQDCIFSCSIYPLDRADFVDDVHREIIDNVRRLRHRASLALWCGNNEMEWGWEMWGWAEPELTPEQRAALAKMAEREWRVQMLLDAINAIQLLPDWRTLREAYDRFFHITLPGWLATLDPDRPYWPSSPSSNTPFHDVNGQRQGDAHYWEVWHGRKPFTAYREQFPRFMSEFGFQSLPPLATIRTYADEPDWNMTSYIMEHHQKNAAGNGLIIAQMTENYRMPKDFPSLVYTSLVLQAEGIRYGVEHWRRHMDRVSGTLYWQLNDCWPVASWSSLDYFGRWKALHYAARRFYAPVLLSIEDVGTNMAVHVTSDLRQPWSGLVRWTLETLDGAVIRSGEEVVQAAPLANTPVVELDFGAEVNDENRRRVIFVAELWRNEELVACSIATFAPTKHLELRRPTLNATISGQDGQLVLELTGDTLARFVEISLEGVDTVFSDNYFDLPAGRRRIVTTPLPTGWTLAQAERALRIRSLYDAFA</sequence>
<dbReference type="Pfam" id="PF17786">
    <property type="entry name" value="Mannosidase_ig"/>
    <property type="match status" value="1"/>
</dbReference>
<evidence type="ECO:0000259" key="14">
    <source>
        <dbReference type="Pfam" id="PF17753"/>
    </source>
</evidence>
<evidence type="ECO:0000256" key="12">
    <source>
        <dbReference type="ARBA" id="ARBA00041614"/>
    </source>
</evidence>
<dbReference type="GO" id="GO:0005576">
    <property type="term" value="C:extracellular region"/>
    <property type="evidence" value="ECO:0007669"/>
    <property type="project" value="UniProtKB-SubCell"/>
</dbReference>
<evidence type="ECO:0000259" key="13">
    <source>
        <dbReference type="Pfam" id="PF00703"/>
    </source>
</evidence>
<dbReference type="Pfam" id="PF22666">
    <property type="entry name" value="Glyco_hydro_2_N2"/>
    <property type="match status" value="1"/>
</dbReference>
<evidence type="ECO:0000256" key="5">
    <source>
        <dbReference type="ARBA" id="ARBA00012754"/>
    </source>
</evidence>
<evidence type="ECO:0000256" key="11">
    <source>
        <dbReference type="ARBA" id="ARBA00041069"/>
    </source>
</evidence>
<dbReference type="Gene3D" id="2.60.40.10">
    <property type="entry name" value="Immunoglobulins"/>
    <property type="match status" value="2"/>
</dbReference>
<dbReference type="Gene3D" id="2.60.120.260">
    <property type="entry name" value="Galactose-binding domain-like"/>
    <property type="match status" value="1"/>
</dbReference>
<dbReference type="PANTHER" id="PTHR43730:SF1">
    <property type="entry name" value="BETA-MANNOSIDASE"/>
    <property type="match status" value="1"/>
</dbReference>
<comment type="similarity">
    <text evidence="10">Belongs to the glycosyl hydrolase 2 family. Beta-mannosidase B subfamily.</text>
</comment>
<feature type="domain" description="Beta-mannosidase-like galactose-binding" evidence="16">
    <location>
        <begin position="1"/>
        <end position="153"/>
    </location>
</feature>
<evidence type="ECO:0000259" key="16">
    <source>
        <dbReference type="Pfam" id="PF22666"/>
    </source>
</evidence>
<evidence type="ECO:0000256" key="10">
    <source>
        <dbReference type="ARBA" id="ARBA00038429"/>
    </source>
</evidence>
<evidence type="ECO:0000256" key="3">
    <source>
        <dbReference type="ARBA" id="ARBA00004740"/>
    </source>
</evidence>
<evidence type="ECO:0000256" key="4">
    <source>
        <dbReference type="ARBA" id="ARBA00011738"/>
    </source>
</evidence>
<accession>A0A7C1JWN1</accession>
<gene>
    <name evidence="17" type="ORF">ENQ20_08965</name>
</gene>
<dbReference type="InterPro" id="IPR041447">
    <property type="entry name" value="Mannosidase_ig"/>
</dbReference>